<protein>
    <submittedName>
        <fullName evidence="1">Uncharacterized protein</fullName>
    </submittedName>
</protein>
<dbReference type="AlphaFoldDB" id="A0A4S3J5Z9"/>
<dbReference type="Proteomes" id="UP000308092">
    <property type="component" value="Unassembled WGS sequence"/>
</dbReference>
<name>A0A4S3J5Z9_9EURO</name>
<comment type="caution">
    <text evidence="1">The sequence shown here is derived from an EMBL/GenBank/DDBJ whole genome shotgun (WGS) entry which is preliminary data.</text>
</comment>
<keyword evidence="2" id="KW-1185">Reference proteome</keyword>
<dbReference type="STRING" id="1220188.A0A4S3J5Z9"/>
<evidence type="ECO:0000313" key="2">
    <source>
        <dbReference type="Proteomes" id="UP000308092"/>
    </source>
</evidence>
<dbReference type="EMBL" id="SOSA01000528">
    <property type="protein sequence ID" value="THC90366.1"/>
    <property type="molecule type" value="Genomic_DNA"/>
</dbReference>
<reference evidence="1 2" key="1">
    <citation type="submission" date="2019-03" db="EMBL/GenBank/DDBJ databases">
        <title>The genome sequence of a newly discovered highly antifungal drug resistant Aspergillus species, Aspergillus tanneri NIH 1004.</title>
        <authorList>
            <person name="Mounaud S."/>
            <person name="Singh I."/>
            <person name="Joardar V."/>
            <person name="Pakala S."/>
            <person name="Pakala S."/>
            <person name="Venepally P."/>
            <person name="Hoover J."/>
            <person name="Nierman W."/>
            <person name="Chung J."/>
            <person name="Losada L."/>
        </authorList>
    </citation>
    <scope>NUCLEOTIDE SEQUENCE [LARGE SCALE GENOMIC DNA]</scope>
    <source>
        <strain evidence="1 2">NIH1004</strain>
    </source>
</reference>
<sequence length="185" mass="20673">MSIERLSKVVEAIEAEPTHMRLLRILNQQLEYLVHDRPRMSEFYEDLKNDSLLPENEIRELEVLYPVDEVKALPEGTLDAALDDLIRSVKENVFQQTTIRGNESISVNGSVEITCDMFQQLRPGTWLDSLTIAAAMHLSDKPAYVKHGLSVLLDEVGPDGQPYRLGCGNLSLYFTEQEGGNAGGA</sequence>
<evidence type="ECO:0000313" key="1">
    <source>
        <dbReference type="EMBL" id="THC90366.1"/>
    </source>
</evidence>
<gene>
    <name evidence="1" type="ORF">EYZ11_010167</name>
</gene>
<organism evidence="1 2">
    <name type="scientific">Aspergillus tanneri</name>
    <dbReference type="NCBI Taxonomy" id="1220188"/>
    <lineage>
        <taxon>Eukaryota</taxon>
        <taxon>Fungi</taxon>
        <taxon>Dikarya</taxon>
        <taxon>Ascomycota</taxon>
        <taxon>Pezizomycotina</taxon>
        <taxon>Eurotiomycetes</taxon>
        <taxon>Eurotiomycetidae</taxon>
        <taxon>Eurotiales</taxon>
        <taxon>Aspergillaceae</taxon>
        <taxon>Aspergillus</taxon>
        <taxon>Aspergillus subgen. Circumdati</taxon>
    </lineage>
</organism>
<dbReference type="VEuPathDB" id="FungiDB:EYZ11_010167"/>
<accession>A0A4S3J5Z9</accession>
<proteinExistence type="predicted"/>